<keyword evidence="5" id="KW-0808">Transferase</keyword>
<keyword evidence="4" id="KW-0597">Phosphoprotein</keyword>
<evidence type="ECO:0000256" key="4">
    <source>
        <dbReference type="ARBA" id="ARBA00022553"/>
    </source>
</evidence>
<evidence type="ECO:0000256" key="5">
    <source>
        <dbReference type="ARBA" id="ARBA00022679"/>
    </source>
</evidence>
<organism evidence="16 17">
    <name type="scientific">Blepharisma stoltei</name>
    <dbReference type="NCBI Taxonomy" id="1481888"/>
    <lineage>
        <taxon>Eukaryota</taxon>
        <taxon>Sar</taxon>
        <taxon>Alveolata</taxon>
        <taxon>Ciliophora</taxon>
        <taxon>Postciliodesmatophora</taxon>
        <taxon>Heterotrichea</taxon>
        <taxon>Heterotrichida</taxon>
        <taxon>Blepharismidae</taxon>
        <taxon>Blepharisma</taxon>
    </lineage>
</organism>
<dbReference type="GO" id="GO:0005737">
    <property type="term" value="C:cytoplasm"/>
    <property type="evidence" value="ECO:0007669"/>
    <property type="project" value="UniProtKB-ARBA"/>
</dbReference>
<dbReference type="GO" id="GO:0005524">
    <property type="term" value="F:ATP binding"/>
    <property type="evidence" value="ECO:0007669"/>
    <property type="project" value="UniProtKB-UniRule"/>
</dbReference>
<dbReference type="Pfam" id="PF00433">
    <property type="entry name" value="Pkinase_C"/>
    <property type="match status" value="1"/>
</dbReference>
<evidence type="ECO:0000259" key="14">
    <source>
        <dbReference type="PROSITE" id="PS50011"/>
    </source>
</evidence>
<evidence type="ECO:0000256" key="13">
    <source>
        <dbReference type="SAM" id="MobiDB-lite"/>
    </source>
</evidence>
<dbReference type="SMART" id="SM00220">
    <property type="entry name" value="S_TKc"/>
    <property type="match status" value="1"/>
</dbReference>
<dbReference type="EC" id="2.7.11.1" evidence="2"/>
<evidence type="ECO:0000256" key="12">
    <source>
        <dbReference type="RuleBase" id="RU000304"/>
    </source>
</evidence>
<dbReference type="SMART" id="SM00133">
    <property type="entry name" value="S_TK_X"/>
    <property type="match status" value="1"/>
</dbReference>
<dbReference type="PROSITE" id="PS00107">
    <property type="entry name" value="PROTEIN_KINASE_ATP"/>
    <property type="match status" value="1"/>
</dbReference>
<dbReference type="Gene3D" id="1.10.510.10">
    <property type="entry name" value="Transferase(Phosphotransferase) domain 1"/>
    <property type="match status" value="1"/>
</dbReference>
<evidence type="ECO:0000256" key="10">
    <source>
        <dbReference type="ARBA" id="ARBA00048679"/>
    </source>
</evidence>
<dbReference type="InterPro" id="IPR000961">
    <property type="entry name" value="AGC-kinase_C"/>
</dbReference>
<keyword evidence="17" id="KW-1185">Reference proteome</keyword>
<dbReference type="SUPFAM" id="SSF56112">
    <property type="entry name" value="Protein kinase-like (PK-like)"/>
    <property type="match status" value="1"/>
</dbReference>
<dbReference type="InterPro" id="IPR000719">
    <property type="entry name" value="Prot_kinase_dom"/>
</dbReference>
<evidence type="ECO:0000256" key="3">
    <source>
        <dbReference type="ARBA" id="ARBA00022527"/>
    </source>
</evidence>
<gene>
    <name evidence="16" type="ORF">BSTOLATCC_MIC53726</name>
</gene>
<comment type="similarity">
    <text evidence="1">Belongs to the protein kinase superfamily. AGC Ser/Thr protein kinase family.</text>
</comment>
<protein>
    <recommendedName>
        <fullName evidence="2">non-specific serine/threonine protein kinase</fullName>
        <ecNumber evidence="2">2.7.11.1</ecNumber>
    </recommendedName>
</protein>
<keyword evidence="3 12" id="KW-0723">Serine/threonine-protein kinase</keyword>
<dbReference type="InterPro" id="IPR011009">
    <property type="entry name" value="Kinase-like_dom_sf"/>
</dbReference>
<feature type="compositionally biased region" description="Polar residues" evidence="13">
    <location>
        <begin position="1"/>
        <end position="20"/>
    </location>
</feature>
<feature type="domain" description="AGC-kinase C-terminal" evidence="15">
    <location>
        <begin position="383"/>
        <end position="451"/>
    </location>
</feature>
<comment type="caution">
    <text evidence="16">The sequence shown here is derived from an EMBL/GenBank/DDBJ whole genome shotgun (WGS) entry which is preliminary data.</text>
</comment>
<dbReference type="Proteomes" id="UP001162131">
    <property type="component" value="Unassembled WGS sequence"/>
</dbReference>
<proteinExistence type="inferred from homology"/>
<comment type="catalytic activity">
    <reaction evidence="10">
        <text>L-seryl-[protein] + ATP = O-phospho-L-seryl-[protein] + ADP + H(+)</text>
        <dbReference type="Rhea" id="RHEA:17989"/>
        <dbReference type="Rhea" id="RHEA-COMP:9863"/>
        <dbReference type="Rhea" id="RHEA-COMP:11604"/>
        <dbReference type="ChEBI" id="CHEBI:15378"/>
        <dbReference type="ChEBI" id="CHEBI:29999"/>
        <dbReference type="ChEBI" id="CHEBI:30616"/>
        <dbReference type="ChEBI" id="CHEBI:83421"/>
        <dbReference type="ChEBI" id="CHEBI:456216"/>
        <dbReference type="EC" id="2.7.11.1"/>
    </reaction>
</comment>
<evidence type="ECO:0000259" key="15">
    <source>
        <dbReference type="PROSITE" id="PS51285"/>
    </source>
</evidence>
<keyword evidence="7" id="KW-0418">Kinase</keyword>
<dbReference type="Pfam" id="PF00069">
    <property type="entry name" value="Pkinase"/>
    <property type="match status" value="1"/>
</dbReference>
<evidence type="ECO:0000256" key="9">
    <source>
        <dbReference type="ARBA" id="ARBA00047899"/>
    </source>
</evidence>
<sequence>MASQKPPSQSKQPDDQISSNTREKAQAAKDFIERKYLRLRQIEERKKIEWNELHNKMREMKLTHAEQQNIKQEIFHREAENLRRSRQRINIYDFEPIKLIGKGAFGQVRLVRRKATGEILAMKKLDKTEMIFKNQMRHVKAERDVLANADNPWVVGLKFSFQDEKYLYLVMEYLPGGDLMTLLVRKDVLTEAEARFYIAEAILAVDSTHKLNYIHRDLKPDNLLMDANGHIKLTDFGLSKHFDMNVNKNNETLLKLEDEENYRQTLEKRAEVRRNRNLAFSTVGTPDYIAPEVFSKQGYCETVDWWSIGVILFEMLVGYPPFFSDKPAETCYKIVAWQKHFRIPRESRLSENAIDLLRRLIAPADKRLGKNGIEEIKSHPFFEGIDWDNIRNTRAPIIPEIKHEIDTSNFDNIEETEPFYPVIPPKRKKHMRDNHFIGYTFKREENDGGGILSMIEELEQKKSLMRPASAPRATKK</sequence>
<feature type="domain" description="Protein kinase" evidence="14">
    <location>
        <begin position="94"/>
        <end position="382"/>
    </location>
</feature>
<dbReference type="AlphaFoldDB" id="A0AAU9K2P5"/>
<dbReference type="FunFam" id="1.10.510.10:FF:000057">
    <property type="entry name" value="Non-specific serine/threonine protein kinase"/>
    <property type="match status" value="1"/>
</dbReference>
<evidence type="ECO:0000313" key="16">
    <source>
        <dbReference type="EMBL" id="CAG9331661.1"/>
    </source>
</evidence>
<dbReference type="GO" id="GO:0004674">
    <property type="term" value="F:protein serine/threonine kinase activity"/>
    <property type="evidence" value="ECO:0007669"/>
    <property type="project" value="UniProtKB-KW"/>
</dbReference>
<dbReference type="PROSITE" id="PS50011">
    <property type="entry name" value="PROTEIN_KINASE_DOM"/>
    <property type="match status" value="1"/>
</dbReference>
<dbReference type="PANTHER" id="PTHR22988">
    <property type="entry name" value="MYOTONIC DYSTROPHY S/T KINASE-RELATED"/>
    <property type="match status" value="1"/>
</dbReference>
<name>A0AAU9K2P5_9CILI</name>
<feature type="region of interest" description="Disordered" evidence="13">
    <location>
        <begin position="1"/>
        <end position="26"/>
    </location>
</feature>
<dbReference type="FunFam" id="3.30.200.20:FF:000192">
    <property type="entry name" value="Serine/threonine-protein kinase cot-1"/>
    <property type="match status" value="1"/>
</dbReference>
<dbReference type="InterPro" id="IPR050839">
    <property type="entry name" value="Rho-assoc_Ser/Thr_Kinase"/>
</dbReference>
<evidence type="ECO:0000256" key="6">
    <source>
        <dbReference type="ARBA" id="ARBA00022741"/>
    </source>
</evidence>
<reference evidence="16" key="1">
    <citation type="submission" date="2021-09" db="EMBL/GenBank/DDBJ databases">
        <authorList>
            <consortium name="AG Swart"/>
            <person name="Singh M."/>
            <person name="Singh A."/>
            <person name="Seah K."/>
            <person name="Emmerich C."/>
        </authorList>
    </citation>
    <scope>NUCLEOTIDE SEQUENCE</scope>
    <source>
        <strain evidence="16">ATCC30299</strain>
    </source>
</reference>
<evidence type="ECO:0000256" key="2">
    <source>
        <dbReference type="ARBA" id="ARBA00012513"/>
    </source>
</evidence>
<dbReference type="InterPro" id="IPR017441">
    <property type="entry name" value="Protein_kinase_ATP_BS"/>
</dbReference>
<comment type="catalytic activity">
    <reaction evidence="9">
        <text>L-threonyl-[protein] + ATP = O-phospho-L-threonyl-[protein] + ADP + H(+)</text>
        <dbReference type="Rhea" id="RHEA:46608"/>
        <dbReference type="Rhea" id="RHEA-COMP:11060"/>
        <dbReference type="Rhea" id="RHEA-COMP:11605"/>
        <dbReference type="ChEBI" id="CHEBI:15378"/>
        <dbReference type="ChEBI" id="CHEBI:30013"/>
        <dbReference type="ChEBI" id="CHEBI:30616"/>
        <dbReference type="ChEBI" id="CHEBI:61977"/>
        <dbReference type="ChEBI" id="CHEBI:456216"/>
        <dbReference type="EC" id="2.7.11.1"/>
    </reaction>
</comment>
<feature type="binding site" evidence="11">
    <location>
        <position position="133"/>
    </location>
    <ligand>
        <name>ATP</name>
        <dbReference type="ChEBI" id="CHEBI:30616"/>
    </ligand>
</feature>
<evidence type="ECO:0000256" key="8">
    <source>
        <dbReference type="ARBA" id="ARBA00022840"/>
    </source>
</evidence>
<accession>A0AAU9K2P5</accession>
<evidence type="ECO:0000256" key="1">
    <source>
        <dbReference type="ARBA" id="ARBA00009903"/>
    </source>
</evidence>
<evidence type="ECO:0000256" key="7">
    <source>
        <dbReference type="ARBA" id="ARBA00022777"/>
    </source>
</evidence>
<dbReference type="PANTHER" id="PTHR22988:SF76">
    <property type="entry name" value="CHROMOSOME UNDETERMINED SCAFFOLD_135, WHOLE GENOME SHOTGUN SEQUENCE"/>
    <property type="match status" value="1"/>
</dbReference>
<keyword evidence="6 11" id="KW-0547">Nucleotide-binding</keyword>
<dbReference type="Gene3D" id="3.30.200.20">
    <property type="entry name" value="Phosphorylase Kinase, domain 1"/>
    <property type="match status" value="1"/>
</dbReference>
<dbReference type="EMBL" id="CAJZBQ010000053">
    <property type="protein sequence ID" value="CAG9331661.1"/>
    <property type="molecule type" value="Genomic_DNA"/>
</dbReference>
<evidence type="ECO:0000256" key="11">
    <source>
        <dbReference type="PROSITE-ProRule" id="PRU10141"/>
    </source>
</evidence>
<dbReference type="FunFam" id="1.10.510.10:FF:000042">
    <property type="entry name" value="Non-specific serine/threonine protein kinase"/>
    <property type="match status" value="1"/>
</dbReference>
<dbReference type="PROSITE" id="PS51285">
    <property type="entry name" value="AGC_KINASE_CTER"/>
    <property type="match status" value="1"/>
</dbReference>
<keyword evidence="8 11" id="KW-0067">ATP-binding</keyword>
<dbReference type="InterPro" id="IPR008271">
    <property type="entry name" value="Ser/Thr_kinase_AS"/>
</dbReference>
<dbReference type="CDD" id="cd05599">
    <property type="entry name" value="STKc_NDR_like"/>
    <property type="match status" value="1"/>
</dbReference>
<dbReference type="PROSITE" id="PS00108">
    <property type="entry name" value="PROTEIN_KINASE_ST"/>
    <property type="match status" value="1"/>
</dbReference>
<evidence type="ECO:0000313" key="17">
    <source>
        <dbReference type="Proteomes" id="UP001162131"/>
    </source>
</evidence>
<dbReference type="InterPro" id="IPR017892">
    <property type="entry name" value="Pkinase_C"/>
</dbReference>